<dbReference type="EMBL" id="QJJQ01000011">
    <property type="protein sequence ID" value="PXW85361.1"/>
    <property type="molecule type" value="Genomic_DNA"/>
</dbReference>
<comment type="caution">
    <text evidence="8">The sequence shown here is derived from an EMBL/GenBank/DDBJ whole genome shotgun (WGS) entry which is preliminary data.</text>
</comment>
<dbReference type="PRINTS" id="PR00176">
    <property type="entry name" value="NANEUSMPORT"/>
</dbReference>
<feature type="transmembrane region" description="Helical" evidence="7">
    <location>
        <begin position="43"/>
        <end position="65"/>
    </location>
</feature>
<feature type="transmembrane region" description="Helical" evidence="7">
    <location>
        <begin position="145"/>
        <end position="164"/>
    </location>
</feature>
<name>A0A2V3VWX1_9BACI</name>
<organism evidence="8 9">
    <name type="scientific">Pseudogracilibacillus auburnensis</name>
    <dbReference type="NCBI Taxonomy" id="1494959"/>
    <lineage>
        <taxon>Bacteria</taxon>
        <taxon>Bacillati</taxon>
        <taxon>Bacillota</taxon>
        <taxon>Bacilli</taxon>
        <taxon>Bacillales</taxon>
        <taxon>Bacillaceae</taxon>
        <taxon>Pseudogracilibacillus</taxon>
    </lineage>
</organism>
<dbReference type="PROSITE" id="PS50267">
    <property type="entry name" value="NA_NEUROTRAN_SYMP_3"/>
    <property type="match status" value="1"/>
</dbReference>
<dbReference type="OrthoDB" id="9762833at2"/>
<evidence type="ECO:0000256" key="5">
    <source>
        <dbReference type="ARBA" id="ARBA00023136"/>
    </source>
</evidence>
<dbReference type="Proteomes" id="UP000247978">
    <property type="component" value="Unassembled WGS sequence"/>
</dbReference>
<dbReference type="GO" id="GO:0015293">
    <property type="term" value="F:symporter activity"/>
    <property type="evidence" value="ECO:0007669"/>
    <property type="project" value="UniProtKB-KW"/>
</dbReference>
<evidence type="ECO:0000256" key="4">
    <source>
        <dbReference type="ARBA" id="ARBA00022989"/>
    </source>
</evidence>
<dbReference type="PROSITE" id="PS00610">
    <property type="entry name" value="NA_NEUROTRAN_SYMP_1"/>
    <property type="match status" value="1"/>
</dbReference>
<keyword evidence="2 6" id="KW-0813">Transport</keyword>
<keyword evidence="6" id="KW-0769">Symport</keyword>
<feature type="transmembrane region" description="Helical" evidence="7">
    <location>
        <begin position="381"/>
        <end position="402"/>
    </location>
</feature>
<dbReference type="RefSeq" id="WP_110396272.1">
    <property type="nucleotide sequence ID" value="NZ_JADIJL010000011.1"/>
</dbReference>
<dbReference type="SUPFAM" id="SSF161070">
    <property type="entry name" value="SNF-like"/>
    <property type="match status" value="1"/>
</dbReference>
<feature type="transmembrane region" description="Helical" evidence="7">
    <location>
        <begin position="306"/>
        <end position="331"/>
    </location>
</feature>
<dbReference type="GO" id="GO:0016020">
    <property type="term" value="C:membrane"/>
    <property type="evidence" value="ECO:0007669"/>
    <property type="project" value="UniProtKB-SubCell"/>
</dbReference>
<feature type="transmembrane region" description="Helical" evidence="7">
    <location>
        <begin position="343"/>
        <end position="361"/>
    </location>
</feature>
<dbReference type="PANTHER" id="PTHR42948">
    <property type="entry name" value="TRANSPORTER"/>
    <property type="match status" value="1"/>
</dbReference>
<evidence type="ECO:0000313" key="9">
    <source>
        <dbReference type="Proteomes" id="UP000247978"/>
    </source>
</evidence>
<dbReference type="PROSITE" id="PS51257">
    <property type="entry name" value="PROKAR_LIPOPROTEIN"/>
    <property type="match status" value="1"/>
</dbReference>
<feature type="transmembrane region" description="Helical" evidence="7">
    <location>
        <begin position="176"/>
        <end position="196"/>
    </location>
</feature>
<gene>
    <name evidence="8" type="ORF">DFR56_111129</name>
</gene>
<keyword evidence="3 6" id="KW-0812">Transmembrane</keyword>
<dbReference type="NCBIfam" id="NF037979">
    <property type="entry name" value="Na_transp"/>
    <property type="match status" value="1"/>
</dbReference>
<comment type="similarity">
    <text evidence="6">Belongs to the sodium:neurotransmitter symporter (SNF) (TC 2.A.22) family.</text>
</comment>
<keyword evidence="9" id="KW-1185">Reference proteome</keyword>
<proteinExistence type="inferred from homology"/>
<dbReference type="CDD" id="cd10336">
    <property type="entry name" value="SLC6sbd_Tyt1-Like"/>
    <property type="match status" value="1"/>
</dbReference>
<dbReference type="InterPro" id="IPR000175">
    <property type="entry name" value="Na/ntran_symport"/>
</dbReference>
<dbReference type="Pfam" id="PF00209">
    <property type="entry name" value="SNF"/>
    <property type="match status" value="2"/>
</dbReference>
<keyword evidence="4 7" id="KW-1133">Transmembrane helix</keyword>
<accession>A0A2V3VWX1</accession>
<protein>
    <recommendedName>
        <fullName evidence="6">Transporter</fullName>
    </recommendedName>
</protein>
<evidence type="ECO:0000256" key="6">
    <source>
        <dbReference type="RuleBase" id="RU003732"/>
    </source>
</evidence>
<dbReference type="InterPro" id="IPR037272">
    <property type="entry name" value="SNS_sf"/>
</dbReference>
<comment type="subcellular location">
    <subcellularLocation>
        <location evidence="1">Membrane</location>
        <topology evidence="1">Multi-pass membrane protein</topology>
    </subcellularLocation>
</comment>
<evidence type="ECO:0000256" key="2">
    <source>
        <dbReference type="ARBA" id="ARBA00022448"/>
    </source>
</evidence>
<feature type="transmembrane region" description="Helical" evidence="7">
    <location>
        <begin position="86"/>
        <end position="107"/>
    </location>
</feature>
<evidence type="ECO:0000256" key="3">
    <source>
        <dbReference type="ARBA" id="ARBA00022692"/>
    </source>
</evidence>
<dbReference type="InterPro" id="IPR047218">
    <property type="entry name" value="YocR/YhdH-like"/>
</dbReference>
<keyword evidence="5 7" id="KW-0472">Membrane</keyword>
<sequence>MKNGRETFSSNYGFILSCIGAAVGLGAVWKFPYTVGQYGGGAFLLIFLIALMVIATPILMIEFAIGRKTKLNYQGALKKLFPGKKWYLIGVIGLVALIIVLSFYMGVSGWTLAYLFKSIMGSYASLPAEEIANNFGEFLNSPVEILFWQLMMTVCTGVIVAKGIQNGIEKVSKVLIPMLLIMIIVLGVKAITLPGAQAGLEFYLKPDFGALSVEGILAAIGLAFFTLGVGTGNLVIFGSYLDSSRTIASSTFIVVLSQVFVAILMGFIIFPGVFAYGVEPSSGPPLVFITLPIIFAQMDFGMFFAILFYLLLFFACLTSTIAILEAIVGYFVDEWKWARKKTVFITLTGIYLIGVFQMLSFGPLSDVTIFGKTIFDLSDYIVTNILLPGGGLALLIFTGWMWKPKLLFDEINIGKGIKMDYRSFHITVKFIAPIALLIVYLQLLGIIKV</sequence>
<feature type="transmembrane region" description="Helical" evidence="7">
    <location>
        <begin position="216"/>
        <end position="241"/>
    </location>
</feature>
<evidence type="ECO:0000313" key="8">
    <source>
        <dbReference type="EMBL" id="PXW85361.1"/>
    </source>
</evidence>
<dbReference type="PANTHER" id="PTHR42948:SF1">
    <property type="entry name" value="TRANSPORTER"/>
    <property type="match status" value="1"/>
</dbReference>
<evidence type="ECO:0000256" key="1">
    <source>
        <dbReference type="ARBA" id="ARBA00004141"/>
    </source>
</evidence>
<feature type="transmembrane region" description="Helical" evidence="7">
    <location>
        <begin position="423"/>
        <end position="447"/>
    </location>
</feature>
<dbReference type="AlphaFoldDB" id="A0A2V3VWX1"/>
<evidence type="ECO:0000256" key="7">
    <source>
        <dbReference type="SAM" id="Phobius"/>
    </source>
</evidence>
<feature type="transmembrane region" description="Helical" evidence="7">
    <location>
        <begin position="253"/>
        <end position="278"/>
    </location>
</feature>
<feature type="transmembrane region" description="Helical" evidence="7">
    <location>
        <begin position="12"/>
        <end position="31"/>
    </location>
</feature>
<reference evidence="8 9" key="1">
    <citation type="submission" date="2018-05" db="EMBL/GenBank/DDBJ databases">
        <title>Genomic Encyclopedia of Type Strains, Phase IV (KMG-IV): sequencing the most valuable type-strain genomes for metagenomic binning, comparative biology and taxonomic classification.</title>
        <authorList>
            <person name="Goeker M."/>
        </authorList>
    </citation>
    <scope>NUCLEOTIDE SEQUENCE [LARGE SCALE GENOMIC DNA]</scope>
    <source>
        <strain evidence="8 9">DSM 28556</strain>
    </source>
</reference>